<evidence type="ECO:0000313" key="2">
    <source>
        <dbReference type="EMBL" id="EIE18398.1"/>
    </source>
</evidence>
<evidence type="ECO:0008006" key="4">
    <source>
        <dbReference type="Google" id="ProtNLM"/>
    </source>
</evidence>
<evidence type="ECO:0000256" key="1">
    <source>
        <dbReference type="SAM" id="SignalP"/>
    </source>
</evidence>
<feature type="signal peptide" evidence="1">
    <location>
        <begin position="1"/>
        <end position="24"/>
    </location>
</feature>
<gene>
    <name evidence="2" type="ORF">COCSUDRAFT_54965</name>
</gene>
<dbReference type="GeneID" id="17036309"/>
<dbReference type="CDD" id="cd00657">
    <property type="entry name" value="Ferritin_like"/>
    <property type="match status" value="1"/>
</dbReference>
<keyword evidence="3" id="KW-1185">Reference proteome</keyword>
<reference evidence="2 3" key="1">
    <citation type="journal article" date="2012" name="Genome Biol.">
        <title>The genome of the polar eukaryotic microalga coccomyxa subellipsoidea reveals traits of cold adaptation.</title>
        <authorList>
            <person name="Blanc G."/>
            <person name="Agarkova I."/>
            <person name="Grimwood J."/>
            <person name="Kuo A."/>
            <person name="Brueggeman A."/>
            <person name="Dunigan D."/>
            <person name="Gurnon J."/>
            <person name="Ladunga I."/>
            <person name="Lindquist E."/>
            <person name="Lucas S."/>
            <person name="Pangilinan J."/>
            <person name="Proschold T."/>
            <person name="Salamov A."/>
            <person name="Schmutz J."/>
            <person name="Weeks D."/>
            <person name="Yamada T."/>
            <person name="Claverie J.M."/>
            <person name="Grigoriev I."/>
            <person name="Van Etten J."/>
            <person name="Lomsadze A."/>
            <person name="Borodovsky M."/>
        </authorList>
    </citation>
    <scope>NUCLEOTIDE SEQUENCE [LARGE SCALE GENOMIC DNA]</scope>
    <source>
        <strain evidence="2 3">C-169</strain>
    </source>
</reference>
<dbReference type="AlphaFoldDB" id="I0YJ29"/>
<dbReference type="PANTHER" id="PTHR31694:SF26">
    <property type="entry name" value="OS05G0151100 PROTEIN"/>
    <property type="match status" value="1"/>
</dbReference>
<dbReference type="Proteomes" id="UP000007264">
    <property type="component" value="Unassembled WGS sequence"/>
</dbReference>
<feature type="chain" id="PRO_5003636255" description="Desiccation-related protein PCC13-62" evidence="1">
    <location>
        <begin position="25"/>
        <end position="282"/>
    </location>
</feature>
<evidence type="ECO:0000313" key="3">
    <source>
        <dbReference type="Proteomes" id="UP000007264"/>
    </source>
</evidence>
<dbReference type="EMBL" id="AGSI01000024">
    <property type="protein sequence ID" value="EIE18398.1"/>
    <property type="molecule type" value="Genomic_DNA"/>
</dbReference>
<dbReference type="eggNOG" id="ENOG502QR8B">
    <property type="taxonomic scope" value="Eukaryota"/>
</dbReference>
<proteinExistence type="predicted"/>
<dbReference type="OrthoDB" id="1001765at2759"/>
<dbReference type="InterPro" id="IPR052965">
    <property type="entry name" value="Pigment-catalase-like"/>
</dbReference>
<dbReference type="Pfam" id="PF13668">
    <property type="entry name" value="Ferritin_2"/>
    <property type="match status" value="1"/>
</dbReference>
<sequence length="282" mass="29945">MMVLRLSMGFAACVAVLFAGTAVAQTDNDILNFALNLECLEAEYYSNAVYGYGLNSSTLGSGPGSVGGLKANLSPDLLKIATELADDEINHVTDLRELLGNDAVPCPKMDIGVSFTSLGKAALNVDGFFPYNSDINFLLGAFLFEDVGVTAFHGATPLLVSKSVLNTIAGIAPVEAYHAAILRTLLYQKGSDMVTPYNIRVWDFVQGFSNLRGKAGNGKDQGIVVPPADGRTTAYPFANLVPQDGQGLAFSRTPYEVLAIVYGGNATQPGTFYPQGMNGYFK</sequence>
<protein>
    <recommendedName>
        <fullName evidence="4">Desiccation-related protein PCC13-62</fullName>
    </recommendedName>
</protein>
<name>I0YJ29_COCSC</name>
<comment type="caution">
    <text evidence="2">The sequence shown here is derived from an EMBL/GenBank/DDBJ whole genome shotgun (WGS) entry which is preliminary data.</text>
</comment>
<dbReference type="RefSeq" id="XP_005642942.1">
    <property type="nucleotide sequence ID" value="XM_005642885.1"/>
</dbReference>
<keyword evidence="1" id="KW-0732">Signal</keyword>
<accession>I0YJ29</accession>
<organism evidence="2 3">
    <name type="scientific">Coccomyxa subellipsoidea (strain C-169)</name>
    <name type="common">Green microalga</name>
    <dbReference type="NCBI Taxonomy" id="574566"/>
    <lineage>
        <taxon>Eukaryota</taxon>
        <taxon>Viridiplantae</taxon>
        <taxon>Chlorophyta</taxon>
        <taxon>core chlorophytes</taxon>
        <taxon>Trebouxiophyceae</taxon>
        <taxon>Trebouxiophyceae incertae sedis</taxon>
        <taxon>Coccomyxaceae</taxon>
        <taxon>Coccomyxa</taxon>
        <taxon>Coccomyxa subellipsoidea</taxon>
    </lineage>
</organism>
<dbReference type="KEGG" id="csl:COCSUDRAFT_54965"/>
<dbReference type="PANTHER" id="PTHR31694">
    <property type="entry name" value="DESICCATION-LIKE PROTEIN"/>
    <property type="match status" value="1"/>
</dbReference>